<gene>
    <name evidence="9" type="ORF">SAMN05421795_10352</name>
</gene>
<dbReference type="AlphaFoldDB" id="A0A1N7LHH4"/>
<dbReference type="PANTHER" id="PTHR35093:SF8">
    <property type="entry name" value="OUTER MEMBRANE PROTEIN NMB0088-RELATED"/>
    <property type="match status" value="1"/>
</dbReference>
<evidence type="ECO:0000256" key="2">
    <source>
        <dbReference type="ARBA" id="ARBA00008163"/>
    </source>
</evidence>
<evidence type="ECO:0000256" key="7">
    <source>
        <dbReference type="ARBA" id="ARBA00023237"/>
    </source>
</evidence>
<evidence type="ECO:0000256" key="1">
    <source>
        <dbReference type="ARBA" id="ARBA00004571"/>
    </source>
</evidence>
<comment type="subcellular location">
    <subcellularLocation>
        <location evidence="1">Cell outer membrane</location>
        <topology evidence="1">Multi-pass membrane protein</topology>
    </subcellularLocation>
</comment>
<keyword evidence="6" id="KW-0472">Membrane</keyword>
<keyword evidence="5 8" id="KW-0732">Signal</keyword>
<dbReference type="EMBL" id="FTOM01000003">
    <property type="protein sequence ID" value="SIS73267.1"/>
    <property type="molecule type" value="Genomic_DNA"/>
</dbReference>
<keyword evidence="7" id="KW-0998">Cell outer membrane</keyword>
<dbReference type="GO" id="GO:0015483">
    <property type="term" value="F:long-chain fatty acid transporting porin activity"/>
    <property type="evidence" value="ECO:0007669"/>
    <property type="project" value="TreeGrafter"/>
</dbReference>
<dbReference type="PANTHER" id="PTHR35093">
    <property type="entry name" value="OUTER MEMBRANE PROTEIN NMB0088-RELATED"/>
    <property type="match status" value="1"/>
</dbReference>
<evidence type="ECO:0000313" key="10">
    <source>
        <dbReference type="Proteomes" id="UP000186098"/>
    </source>
</evidence>
<evidence type="ECO:0000256" key="8">
    <source>
        <dbReference type="SAM" id="SignalP"/>
    </source>
</evidence>
<feature type="chain" id="PRO_5012952812" evidence="8">
    <location>
        <begin position="25"/>
        <end position="379"/>
    </location>
</feature>
<dbReference type="Pfam" id="PF03349">
    <property type="entry name" value="Toluene_X"/>
    <property type="match status" value="1"/>
</dbReference>
<dbReference type="RefSeq" id="WP_076365060.1">
    <property type="nucleotide sequence ID" value="NZ_FTOM01000003.1"/>
</dbReference>
<evidence type="ECO:0000256" key="6">
    <source>
        <dbReference type="ARBA" id="ARBA00023136"/>
    </source>
</evidence>
<reference evidence="10" key="1">
    <citation type="submission" date="2017-01" db="EMBL/GenBank/DDBJ databases">
        <authorList>
            <person name="Varghese N."/>
            <person name="Submissions S."/>
        </authorList>
    </citation>
    <scope>NUCLEOTIDE SEQUENCE [LARGE SCALE GENOMIC DNA]</scope>
    <source>
        <strain evidence="10">DSM 18714</strain>
    </source>
</reference>
<keyword evidence="4" id="KW-0812">Transmembrane</keyword>
<protein>
    <submittedName>
        <fullName evidence="9">Long-chain fatty acid transport protein</fullName>
    </submittedName>
</protein>
<dbReference type="STRING" id="407234.SAMN05421795_10352"/>
<evidence type="ECO:0000313" key="9">
    <source>
        <dbReference type="EMBL" id="SIS73267.1"/>
    </source>
</evidence>
<evidence type="ECO:0000256" key="3">
    <source>
        <dbReference type="ARBA" id="ARBA00022452"/>
    </source>
</evidence>
<evidence type="ECO:0000256" key="5">
    <source>
        <dbReference type="ARBA" id="ARBA00022729"/>
    </source>
</evidence>
<dbReference type="SUPFAM" id="SSF56935">
    <property type="entry name" value="Porins"/>
    <property type="match status" value="1"/>
</dbReference>
<dbReference type="Gene3D" id="2.40.160.60">
    <property type="entry name" value="Outer membrane protein transport protein (OMPP1/FadL/TodX)"/>
    <property type="match status" value="1"/>
</dbReference>
<organism evidence="9 10">
    <name type="scientific">Phaeovulum vinaykumarii</name>
    <dbReference type="NCBI Taxonomy" id="407234"/>
    <lineage>
        <taxon>Bacteria</taxon>
        <taxon>Pseudomonadati</taxon>
        <taxon>Pseudomonadota</taxon>
        <taxon>Alphaproteobacteria</taxon>
        <taxon>Rhodobacterales</taxon>
        <taxon>Paracoccaceae</taxon>
        <taxon>Phaeovulum</taxon>
    </lineage>
</organism>
<name>A0A1N7LHH4_9RHOB</name>
<evidence type="ECO:0000256" key="4">
    <source>
        <dbReference type="ARBA" id="ARBA00022692"/>
    </source>
</evidence>
<proteinExistence type="inferred from homology"/>
<dbReference type="GO" id="GO:0009279">
    <property type="term" value="C:cell outer membrane"/>
    <property type="evidence" value="ECO:0007669"/>
    <property type="project" value="UniProtKB-SubCell"/>
</dbReference>
<keyword evidence="10" id="KW-1185">Reference proteome</keyword>
<comment type="similarity">
    <text evidence="2">Belongs to the OmpP1/FadL family.</text>
</comment>
<feature type="signal peptide" evidence="8">
    <location>
        <begin position="1"/>
        <end position="24"/>
    </location>
</feature>
<accession>A0A1N7LHH4</accession>
<sequence>MKTSSYTTALGAVALTLSAAAAGAGGIDRSSQSVGILFEEGRYVELSMGGFAPEVSGSLGGAASGDMAGDWSSVSIAYKQAFGDKIDVALIFDQPIGADIDYPAGTPYPYSGSTATIDSNAITALMRYKLPSNFSIIGGMRALRTSGKVMLPPVVGYRMSTSTETDVGYIVGVAWEKPEIAARVALTYNSKITHDFDATETTLAPLPGLAAGTYNTAFSTNVPQSVNLEFQSGIAKDTLLFGSVRWVDWSDFVIRPTTYVGAINGLVTAGAIPAGTNRNLVDYNKSTITYTLGLGRKFNETWSGAVIASYEPQGNSPTGNLGPHDGMAALGVAATWKHENVKVTGMVRYVSIGDATTQQGARFSGNSGWGAGVRVGISF</sequence>
<keyword evidence="3" id="KW-1134">Transmembrane beta strand</keyword>
<dbReference type="Proteomes" id="UP000186098">
    <property type="component" value="Unassembled WGS sequence"/>
</dbReference>
<dbReference type="InterPro" id="IPR005017">
    <property type="entry name" value="OMPP1/FadL/TodX"/>
</dbReference>